<gene>
    <name evidence="2" type="ORF">ACFPVY_07900</name>
</gene>
<keyword evidence="3" id="KW-1185">Reference proteome</keyword>
<comment type="caution">
    <text evidence="2">The sequence shown here is derived from an EMBL/GenBank/DDBJ whole genome shotgun (WGS) entry which is preliminary data.</text>
</comment>
<dbReference type="EMBL" id="JBHSQB010000007">
    <property type="protein sequence ID" value="MFC6096569.1"/>
    <property type="molecule type" value="Genomic_DNA"/>
</dbReference>
<keyword evidence="1" id="KW-0472">Membrane</keyword>
<dbReference type="InterPro" id="IPR016032">
    <property type="entry name" value="Sig_transdc_resp-reg_C-effctor"/>
</dbReference>
<evidence type="ECO:0008006" key="4">
    <source>
        <dbReference type="Google" id="ProtNLM"/>
    </source>
</evidence>
<keyword evidence="1" id="KW-0812">Transmembrane</keyword>
<dbReference type="SUPFAM" id="SSF46894">
    <property type="entry name" value="C-terminal effector domain of the bipartite response regulators"/>
    <property type="match status" value="1"/>
</dbReference>
<dbReference type="RefSeq" id="WP_379791425.1">
    <property type="nucleotide sequence ID" value="NZ_JBHSQB010000007.1"/>
</dbReference>
<dbReference type="Proteomes" id="UP001596287">
    <property type="component" value="Unassembled WGS sequence"/>
</dbReference>
<organism evidence="2 3">
    <name type="scientific">Flavobacterium qiangtangense</name>
    <dbReference type="NCBI Taxonomy" id="1442595"/>
    <lineage>
        <taxon>Bacteria</taxon>
        <taxon>Pseudomonadati</taxon>
        <taxon>Bacteroidota</taxon>
        <taxon>Flavobacteriia</taxon>
        <taxon>Flavobacteriales</taxon>
        <taxon>Flavobacteriaceae</taxon>
        <taxon>Flavobacterium</taxon>
    </lineage>
</organism>
<evidence type="ECO:0000313" key="2">
    <source>
        <dbReference type="EMBL" id="MFC6096569.1"/>
    </source>
</evidence>
<accession>A0ABW1PMX4</accession>
<proteinExistence type="predicted"/>
<sequence length="505" mass="57881">MVSSKFILPPVFLGLLLCLNVRAQSYSTREIDAMLFSARSTLTTYPEQTIELSEKIHKLSVENNYAQGEDDSLLLLYTGCLNSYKYDFVIKNLYELEESAKKHGNYQVLANTKLIKACVLSKIQYYKRSVEEAQNTLPLVQKIDSKNSKNIYNGLTYQTLGCLKQTQVESRDSVLHYLLLAKNEFEKVQNFETDGFTMYTRDDLLYNNYASLANEFMAQNIGFDSVDYYLNKALKLNPKYENSTSKAVILNNIGCSLLHKKNFNGAIQNYNVSVNISKKYNNTETLIAAYDGLSIVYQEMKDYKNASKYGNLMKLLQAEFIDSNKNMISSSVDNVFSQNESAFKKTNNNLSRIIILIAILTFLCLYAAFLFHKKFKDEKLTKKEIESLLEEKIAQLSNSIEENEVILKKVDVEQIVNLAMCDEATFYVKFQEAFPTFKKKLTDIAPTLVASELKFAAYLKLDFSAKEIAIYTNSSVRAIEAKKYRLRKKLNIPSEIDTNVWFSRI</sequence>
<keyword evidence="1" id="KW-1133">Transmembrane helix</keyword>
<evidence type="ECO:0000313" key="3">
    <source>
        <dbReference type="Proteomes" id="UP001596287"/>
    </source>
</evidence>
<protein>
    <recommendedName>
        <fullName evidence="4">Tetratricopeptide repeat protein</fullName>
    </recommendedName>
</protein>
<evidence type="ECO:0000256" key="1">
    <source>
        <dbReference type="SAM" id="Phobius"/>
    </source>
</evidence>
<feature type="transmembrane region" description="Helical" evidence="1">
    <location>
        <begin position="353"/>
        <end position="372"/>
    </location>
</feature>
<dbReference type="InterPro" id="IPR011990">
    <property type="entry name" value="TPR-like_helical_dom_sf"/>
</dbReference>
<reference evidence="3" key="1">
    <citation type="journal article" date="2019" name="Int. J. Syst. Evol. Microbiol.">
        <title>The Global Catalogue of Microorganisms (GCM) 10K type strain sequencing project: providing services to taxonomists for standard genome sequencing and annotation.</title>
        <authorList>
            <consortium name="The Broad Institute Genomics Platform"/>
            <consortium name="The Broad Institute Genome Sequencing Center for Infectious Disease"/>
            <person name="Wu L."/>
            <person name="Ma J."/>
        </authorList>
    </citation>
    <scope>NUCLEOTIDE SEQUENCE [LARGE SCALE GENOMIC DNA]</scope>
    <source>
        <strain evidence="3">CCUG 49679</strain>
    </source>
</reference>
<name>A0ABW1PMX4_9FLAO</name>
<dbReference type="SUPFAM" id="SSF48452">
    <property type="entry name" value="TPR-like"/>
    <property type="match status" value="1"/>
</dbReference>
<dbReference type="Gene3D" id="1.25.40.10">
    <property type="entry name" value="Tetratricopeptide repeat domain"/>
    <property type="match status" value="1"/>
</dbReference>